<dbReference type="Gene3D" id="3.50.50.60">
    <property type="entry name" value="FAD/NAD(P)-binding domain"/>
    <property type="match status" value="2"/>
</dbReference>
<sequence length="358" mass="38162">MSTSLLTSDFNSETKVFMLYDLIIIGGGPAGITAGIYAARKKLNTLLIAKDFFGQTAKTGEIDNWPGSPKISGGALMQNFEKHLKNFALGIKENQTVISVKQEAVQEGASLLPAGRSEAPSSASFVVRIESGESFEAKALVVCSGASPKRLGVPGEDKFTGKGVSFCSLCDAPFFQGKNVAVAGGGNSALEAALDLAKYADKIYLLEAGDFLQGDPLLQDSLKQTGKVEIRLNQEIKEIQGKTMVEGAMVFDRSSQKTEIIAVAGVFVEIGWTAQSDFLGDLLSKNERGEIIADPETGQTSLEGVWAAGDCVNAKYKQILLASASGARAALSAYEYLNKLKVKNDENNFNKISGNFNF</sequence>
<keyword evidence="3" id="KW-1133">Transmembrane helix</keyword>
<evidence type="ECO:0000313" key="6">
    <source>
        <dbReference type="Proteomes" id="UP000229364"/>
    </source>
</evidence>
<dbReference type="Proteomes" id="UP000229364">
    <property type="component" value="Unassembled WGS sequence"/>
</dbReference>
<dbReference type="PRINTS" id="PR00469">
    <property type="entry name" value="PNDRDTASEII"/>
</dbReference>
<keyword evidence="3" id="KW-0812">Transmembrane</keyword>
<keyword evidence="3" id="KW-0472">Membrane</keyword>
<comment type="caution">
    <text evidence="5">The sequence shown here is derived from an EMBL/GenBank/DDBJ whole genome shotgun (WGS) entry which is preliminary data.</text>
</comment>
<dbReference type="GO" id="GO:0016491">
    <property type="term" value="F:oxidoreductase activity"/>
    <property type="evidence" value="ECO:0007669"/>
    <property type="project" value="UniProtKB-KW"/>
</dbReference>
<protein>
    <submittedName>
        <fullName evidence="5">Thioredoxin-disulfide reductase</fullName>
    </submittedName>
</protein>
<dbReference type="PANTHER" id="PTHR48105">
    <property type="entry name" value="THIOREDOXIN REDUCTASE 1-RELATED-RELATED"/>
    <property type="match status" value="1"/>
</dbReference>
<dbReference type="InterPro" id="IPR036188">
    <property type="entry name" value="FAD/NAD-bd_sf"/>
</dbReference>
<feature type="transmembrane region" description="Helical" evidence="3">
    <location>
        <begin position="17"/>
        <end position="39"/>
    </location>
</feature>
<keyword evidence="2" id="KW-0560">Oxidoreductase</keyword>
<keyword evidence="1" id="KW-0285">Flavoprotein</keyword>
<gene>
    <name evidence="5" type="ORF">COX74_01580</name>
</gene>
<name>A0A2M7VIK4_9BACT</name>
<dbReference type="EMBL" id="PFPR01000036">
    <property type="protein sequence ID" value="PJA01654.1"/>
    <property type="molecule type" value="Genomic_DNA"/>
</dbReference>
<dbReference type="InterPro" id="IPR050097">
    <property type="entry name" value="Ferredoxin-NADP_redctase_2"/>
</dbReference>
<organism evidence="5 6">
    <name type="scientific">bacterium (Candidatus Gribaldobacteria) CG_4_10_14_0_2_um_filter_41_16</name>
    <dbReference type="NCBI Taxonomy" id="2014265"/>
    <lineage>
        <taxon>Bacteria</taxon>
        <taxon>Candidatus Gribaldobacteria</taxon>
    </lineage>
</organism>
<evidence type="ECO:0000256" key="2">
    <source>
        <dbReference type="ARBA" id="ARBA00023002"/>
    </source>
</evidence>
<dbReference type="AlphaFoldDB" id="A0A2M7VIK4"/>
<dbReference type="SUPFAM" id="SSF51905">
    <property type="entry name" value="FAD/NAD(P)-binding domain"/>
    <property type="match status" value="1"/>
</dbReference>
<evidence type="ECO:0000313" key="5">
    <source>
        <dbReference type="EMBL" id="PJA01654.1"/>
    </source>
</evidence>
<evidence type="ECO:0000256" key="3">
    <source>
        <dbReference type="SAM" id="Phobius"/>
    </source>
</evidence>
<dbReference type="Pfam" id="PF07992">
    <property type="entry name" value="Pyr_redox_2"/>
    <property type="match status" value="1"/>
</dbReference>
<accession>A0A2M7VIK4</accession>
<reference evidence="6" key="1">
    <citation type="submission" date="2017-09" db="EMBL/GenBank/DDBJ databases">
        <title>Depth-based differentiation of microbial function through sediment-hosted aquifers and enrichment of novel symbionts in the deep terrestrial subsurface.</title>
        <authorList>
            <person name="Probst A.J."/>
            <person name="Ladd B."/>
            <person name="Jarett J.K."/>
            <person name="Geller-Mcgrath D.E."/>
            <person name="Sieber C.M.K."/>
            <person name="Emerson J.B."/>
            <person name="Anantharaman K."/>
            <person name="Thomas B.C."/>
            <person name="Malmstrom R."/>
            <person name="Stieglmeier M."/>
            <person name="Klingl A."/>
            <person name="Woyke T."/>
            <person name="Ryan C.M."/>
            <person name="Banfield J.F."/>
        </authorList>
    </citation>
    <scope>NUCLEOTIDE SEQUENCE [LARGE SCALE GENOMIC DNA]</scope>
</reference>
<proteinExistence type="predicted"/>
<dbReference type="PRINTS" id="PR00368">
    <property type="entry name" value="FADPNR"/>
</dbReference>
<dbReference type="InterPro" id="IPR023753">
    <property type="entry name" value="FAD/NAD-binding_dom"/>
</dbReference>
<feature type="domain" description="FAD/NAD(P)-binding" evidence="4">
    <location>
        <begin position="20"/>
        <end position="326"/>
    </location>
</feature>
<evidence type="ECO:0000256" key="1">
    <source>
        <dbReference type="ARBA" id="ARBA00022630"/>
    </source>
</evidence>
<evidence type="ECO:0000259" key="4">
    <source>
        <dbReference type="Pfam" id="PF07992"/>
    </source>
</evidence>